<protein>
    <recommendedName>
        <fullName evidence="7">Multifunctional fatty acid oxidation complex subunit alpha</fullName>
    </recommendedName>
</protein>
<evidence type="ECO:0000313" key="3">
    <source>
        <dbReference type="EMBL" id="NWE81862.1"/>
    </source>
</evidence>
<reference evidence="4 5" key="1">
    <citation type="submission" date="2020-04" db="EMBL/GenBank/DDBJ databases">
        <title>Molecular characterization of pseudomonads from Agaricus bisporus reveal novel blotch 2 pathogens in Western Europe.</title>
        <authorList>
            <person name="Taparia T."/>
            <person name="Krijger M."/>
            <person name="Haynes E."/>
            <person name="Elpinstone J.G."/>
            <person name="Noble R."/>
            <person name="Van Der Wolf J."/>
        </authorList>
    </citation>
    <scope>NUCLEOTIDE SEQUENCE [LARGE SCALE GENOMIC DNA]</scope>
    <source>
        <strain evidence="1 4">B7002</strain>
        <strain evidence="3 6">K6002</strain>
        <strain evidence="2 5">K7002</strain>
    </source>
</reference>
<evidence type="ECO:0000313" key="2">
    <source>
        <dbReference type="EMBL" id="NWE08898.1"/>
    </source>
</evidence>
<dbReference type="NCBIfam" id="NF045613">
    <property type="entry name" value="PA1571_fam"/>
    <property type="match status" value="1"/>
</dbReference>
<evidence type="ECO:0008006" key="7">
    <source>
        <dbReference type="Google" id="ProtNLM"/>
    </source>
</evidence>
<dbReference type="EMBL" id="JACAOZ010000004">
    <property type="protein sequence ID" value="NVZ55167.1"/>
    <property type="molecule type" value="Genomic_DNA"/>
</dbReference>
<dbReference type="RefSeq" id="WP_017137411.1">
    <property type="nucleotide sequence ID" value="NZ_JACAOZ010000004.1"/>
</dbReference>
<dbReference type="EMBL" id="JACARM010000032">
    <property type="protein sequence ID" value="NWE08898.1"/>
    <property type="molecule type" value="Genomic_DNA"/>
</dbReference>
<proteinExistence type="predicted"/>
<dbReference type="EMBL" id="JACARL010000034">
    <property type="protein sequence ID" value="NWE81862.1"/>
    <property type="molecule type" value="Genomic_DNA"/>
</dbReference>
<comment type="caution">
    <text evidence="1">The sequence shown here is derived from an EMBL/GenBank/DDBJ whole genome shotgun (WGS) entry which is preliminary data.</text>
</comment>
<evidence type="ECO:0000313" key="1">
    <source>
        <dbReference type="EMBL" id="NVZ55167.1"/>
    </source>
</evidence>
<name>A0A7Y7RMY1_9PSED</name>
<accession>A0A7Y7RMY1</accession>
<gene>
    <name evidence="2" type="ORF">HX788_17515</name>
    <name evidence="3" type="ORF">HX795_07115</name>
    <name evidence="1" type="ORF">HX797_02750</name>
</gene>
<evidence type="ECO:0000313" key="6">
    <source>
        <dbReference type="Proteomes" id="UP000590218"/>
    </source>
</evidence>
<evidence type="ECO:0000313" key="4">
    <source>
        <dbReference type="Proteomes" id="UP000560470"/>
    </source>
</evidence>
<dbReference type="Proteomes" id="UP000563268">
    <property type="component" value="Unassembled WGS sequence"/>
</dbReference>
<organism evidence="1 4">
    <name type="scientific">Pseudomonas edaphica</name>
    <dbReference type="NCBI Taxonomy" id="2006980"/>
    <lineage>
        <taxon>Bacteria</taxon>
        <taxon>Pseudomonadati</taxon>
        <taxon>Pseudomonadota</taxon>
        <taxon>Gammaproteobacteria</taxon>
        <taxon>Pseudomonadales</taxon>
        <taxon>Pseudomonadaceae</taxon>
        <taxon>Pseudomonas</taxon>
    </lineage>
</organism>
<sequence length="57" mass="6454">MTLQNSSDAKIEVIRQPQHLPCSYIDAKGREVQITEEMIQQACSDLEQRLVKPAKQG</sequence>
<dbReference type="InterPro" id="IPR054635">
    <property type="entry name" value="PA1571-like"/>
</dbReference>
<dbReference type="Proteomes" id="UP000560470">
    <property type="component" value="Unassembled WGS sequence"/>
</dbReference>
<dbReference type="Proteomes" id="UP000590218">
    <property type="component" value="Unassembled WGS sequence"/>
</dbReference>
<evidence type="ECO:0000313" key="5">
    <source>
        <dbReference type="Proteomes" id="UP000563268"/>
    </source>
</evidence>
<dbReference type="AlphaFoldDB" id="A0A7Y7RMY1"/>